<feature type="domain" description="RagB/SusD" evidence="6">
    <location>
        <begin position="335"/>
        <end position="471"/>
    </location>
</feature>
<comment type="similarity">
    <text evidence="2">Belongs to the SusD family.</text>
</comment>
<evidence type="ECO:0000256" key="2">
    <source>
        <dbReference type="ARBA" id="ARBA00006275"/>
    </source>
</evidence>
<evidence type="ECO:0000256" key="3">
    <source>
        <dbReference type="ARBA" id="ARBA00022729"/>
    </source>
</evidence>
<dbReference type="Gene3D" id="1.25.40.390">
    <property type="match status" value="1"/>
</dbReference>
<evidence type="ECO:0000256" key="1">
    <source>
        <dbReference type="ARBA" id="ARBA00004442"/>
    </source>
</evidence>
<dbReference type="Proteomes" id="UP000032049">
    <property type="component" value="Unassembled WGS sequence"/>
</dbReference>
<evidence type="ECO:0000256" key="5">
    <source>
        <dbReference type="ARBA" id="ARBA00023237"/>
    </source>
</evidence>
<comment type="subcellular location">
    <subcellularLocation>
        <location evidence="1">Cell outer membrane</location>
    </subcellularLocation>
</comment>
<evidence type="ECO:0000259" key="7">
    <source>
        <dbReference type="Pfam" id="PF14322"/>
    </source>
</evidence>
<evidence type="ECO:0000313" key="9">
    <source>
        <dbReference type="Proteomes" id="UP000032049"/>
    </source>
</evidence>
<dbReference type="InterPro" id="IPR011990">
    <property type="entry name" value="TPR-like_helical_dom_sf"/>
</dbReference>
<feature type="domain" description="SusD-like N-terminal" evidence="7">
    <location>
        <begin position="26"/>
        <end position="223"/>
    </location>
</feature>
<accession>A0A0D0GJ22</accession>
<dbReference type="OrthoDB" id="993981at2"/>
<evidence type="ECO:0000313" key="8">
    <source>
        <dbReference type="EMBL" id="KIO77252.1"/>
    </source>
</evidence>
<keyword evidence="4" id="KW-0472">Membrane</keyword>
<keyword evidence="5" id="KW-0998">Cell outer membrane</keyword>
<dbReference type="SUPFAM" id="SSF48452">
    <property type="entry name" value="TPR-like"/>
    <property type="match status" value="1"/>
</dbReference>
<dbReference type="InterPro" id="IPR012944">
    <property type="entry name" value="SusD_RagB_dom"/>
</dbReference>
<dbReference type="Pfam" id="PF14322">
    <property type="entry name" value="SusD-like_3"/>
    <property type="match status" value="1"/>
</dbReference>
<reference evidence="8 9" key="1">
    <citation type="submission" date="2015-01" db="EMBL/GenBank/DDBJ databases">
        <title>Draft genome sequence of Pedobacter sp. NL19 isolated from sludge of an effluent treatment pond in an abandoned uranium mine.</title>
        <authorList>
            <person name="Santos T."/>
            <person name="Caetano T."/>
            <person name="Covas C."/>
            <person name="Cruz A."/>
            <person name="Mendo S."/>
        </authorList>
    </citation>
    <scope>NUCLEOTIDE SEQUENCE [LARGE SCALE GENOMIC DNA]</scope>
    <source>
        <strain evidence="8 9">NL19</strain>
    </source>
</reference>
<dbReference type="Pfam" id="PF07980">
    <property type="entry name" value="SusD_RagB"/>
    <property type="match status" value="1"/>
</dbReference>
<dbReference type="EMBL" id="JXRA01000041">
    <property type="protein sequence ID" value="KIO77252.1"/>
    <property type="molecule type" value="Genomic_DNA"/>
</dbReference>
<dbReference type="AlphaFoldDB" id="A0A0D0GJ22"/>
<gene>
    <name evidence="8" type="ORF">TH53_10405</name>
</gene>
<dbReference type="CDD" id="cd08977">
    <property type="entry name" value="SusD"/>
    <property type="match status" value="1"/>
</dbReference>
<sequence length="472" mass="52333">MNLKIYSLIAAGAFLFTIQTGCKKDFLKKDPIDKITGDIVLSNAEGANKLMKGVYDGMYNDYHIWDFMTNGDVTSDNAYAGGDNPANIQIDLFTTNSTNGNVDRDWTALYKDIKNANEILENIPKVPDPSLDASGRRNQILGEASGIRAYMYFNLVRLYGAVPLILKTPSNLTETQQPKATIDQLYAQIIKDLEFAAANAGATAANKGIFTKGAANGLLAKVYASKPSPDWAKVLQYCDATIAGGYSLFFDFNGLFDIANKNNSESIWELQFQGNGGEHGNWMPGIITGTGWKRFNTPSNDLVKAYDDEGDLIRKNSSILFKNVSTDGWSDSYWSKANYPFINKYRADDKSDNYILRLADILLLKAEALNEAGTSGWAQSKIIVDQIRARVKLAGTPAADQAAMRLALEKERRLELAFEGHRWFDLLRTNRAITVMNAQLDGKGTPLNYNVTPAKLLFPIPQKEIDRNPNIR</sequence>
<comment type="caution">
    <text evidence="8">The sequence shown here is derived from an EMBL/GenBank/DDBJ whole genome shotgun (WGS) entry which is preliminary data.</text>
</comment>
<dbReference type="GO" id="GO:0009279">
    <property type="term" value="C:cell outer membrane"/>
    <property type="evidence" value="ECO:0007669"/>
    <property type="project" value="UniProtKB-SubCell"/>
</dbReference>
<dbReference type="InterPro" id="IPR033985">
    <property type="entry name" value="SusD-like_N"/>
</dbReference>
<dbReference type="RefSeq" id="WP_041881491.1">
    <property type="nucleotide sequence ID" value="NZ_CP157278.1"/>
</dbReference>
<proteinExistence type="inferred from homology"/>
<keyword evidence="3" id="KW-0732">Signal</keyword>
<organism evidence="8 9">
    <name type="scientific">Pedobacter lusitanus</name>
    <dbReference type="NCBI Taxonomy" id="1503925"/>
    <lineage>
        <taxon>Bacteria</taxon>
        <taxon>Pseudomonadati</taxon>
        <taxon>Bacteroidota</taxon>
        <taxon>Sphingobacteriia</taxon>
        <taxon>Sphingobacteriales</taxon>
        <taxon>Sphingobacteriaceae</taxon>
        <taxon>Pedobacter</taxon>
    </lineage>
</organism>
<evidence type="ECO:0000259" key="6">
    <source>
        <dbReference type="Pfam" id="PF07980"/>
    </source>
</evidence>
<dbReference type="STRING" id="1503925.TH53_10405"/>
<evidence type="ECO:0000256" key="4">
    <source>
        <dbReference type="ARBA" id="ARBA00023136"/>
    </source>
</evidence>
<protein>
    <submittedName>
        <fullName evidence="8">Membrane protein</fullName>
    </submittedName>
</protein>
<keyword evidence="9" id="KW-1185">Reference proteome</keyword>
<name>A0A0D0GJ22_9SPHI</name>